<organism evidence="1">
    <name type="scientific">bioreactor metagenome</name>
    <dbReference type="NCBI Taxonomy" id="1076179"/>
    <lineage>
        <taxon>unclassified sequences</taxon>
        <taxon>metagenomes</taxon>
        <taxon>ecological metagenomes</taxon>
    </lineage>
</organism>
<evidence type="ECO:0000313" key="1">
    <source>
        <dbReference type="EMBL" id="MPN08140.1"/>
    </source>
</evidence>
<accession>A0A645F2U2</accession>
<protein>
    <submittedName>
        <fullName evidence="1">Uncharacterized protein</fullName>
    </submittedName>
</protein>
<proteinExistence type="predicted"/>
<reference evidence="1" key="1">
    <citation type="submission" date="2019-08" db="EMBL/GenBank/DDBJ databases">
        <authorList>
            <person name="Kucharzyk K."/>
            <person name="Murdoch R.W."/>
            <person name="Higgins S."/>
            <person name="Loffler F."/>
        </authorList>
    </citation>
    <scope>NUCLEOTIDE SEQUENCE</scope>
</reference>
<comment type="caution">
    <text evidence="1">The sequence shown here is derived from an EMBL/GenBank/DDBJ whole genome shotgun (WGS) entry which is preliminary data.</text>
</comment>
<sequence length="136" mass="15065">MIGTLPHKTEDKSLGRPKGVALNAATLPEGYRKTSKAGVCYFTNIFGEKEYRVLGRIEGRADAYYPAQYGKPKPGGLPIDISKDRERFLNPGEKKQKLPREYKDGFATAVLVLTKQAEWVSVLTDKPVLALPNNVT</sequence>
<dbReference type="EMBL" id="VSSQ01054163">
    <property type="protein sequence ID" value="MPN08140.1"/>
    <property type="molecule type" value="Genomic_DNA"/>
</dbReference>
<dbReference type="AlphaFoldDB" id="A0A645F2U2"/>
<name>A0A645F2U2_9ZZZZ</name>
<gene>
    <name evidence="1" type="ORF">SDC9_155418</name>
</gene>